<reference evidence="1 2" key="1">
    <citation type="submission" date="2024-04" db="EMBL/GenBank/DDBJ databases">
        <authorList>
            <person name="Fracassetti M."/>
        </authorList>
    </citation>
    <scope>NUCLEOTIDE SEQUENCE [LARGE SCALE GENOMIC DNA]</scope>
</reference>
<sequence>MDLSLFRSISPSMFPSSDVVMDALEIAIEGEDDVLWISSDTESDSGSSSGADDVAELEPFVMALQALLEYGSDDDAA</sequence>
<proteinExistence type="predicted"/>
<evidence type="ECO:0000313" key="2">
    <source>
        <dbReference type="Proteomes" id="UP001497516"/>
    </source>
</evidence>
<evidence type="ECO:0000313" key="1">
    <source>
        <dbReference type="EMBL" id="CAL1413030.1"/>
    </source>
</evidence>
<organism evidence="1 2">
    <name type="scientific">Linum trigynum</name>
    <dbReference type="NCBI Taxonomy" id="586398"/>
    <lineage>
        <taxon>Eukaryota</taxon>
        <taxon>Viridiplantae</taxon>
        <taxon>Streptophyta</taxon>
        <taxon>Embryophyta</taxon>
        <taxon>Tracheophyta</taxon>
        <taxon>Spermatophyta</taxon>
        <taxon>Magnoliopsida</taxon>
        <taxon>eudicotyledons</taxon>
        <taxon>Gunneridae</taxon>
        <taxon>Pentapetalae</taxon>
        <taxon>rosids</taxon>
        <taxon>fabids</taxon>
        <taxon>Malpighiales</taxon>
        <taxon>Linaceae</taxon>
        <taxon>Linum</taxon>
    </lineage>
</organism>
<protein>
    <submittedName>
        <fullName evidence="1">Uncharacterized protein</fullName>
    </submittedName>
</protein>
<dbReference type="AlphaFoldDB" id="A0AAV2GUN5"/>
<accession>A0AAV2GUN5</accession>
<name>A0AAV2GUN5_9ROSI</name>
<gene>
    <name evidence="1" type="ORF">LTRI10_LOCUS52284</name>
</gene>
<keyword evidence="2" id="KW-1185">Reference proteome</keyword>
<dbReference type="EMBL" id="OZ034822">
    <property type="protein sequence ID" value="CAL1413030.1"/>
    <property type="molecule type" value="Genomic_DNA"/>
</dbReference>
<dbReference type="Proteomes" id="UP001497516">
    <property type="component" value="Chromosome 9"/>
</dbReference>